<reference evidence="2 3" key="1">
    <citation type="submission" date="2024-08" db="EMBL/GenBank/DDBJ databases">
        <authorList>
            <person name="Cucini C."/>
            <person name="Frati F."/>
        </authorList>
    </citation>
    <scope>NUCLEOTIDE SEQUENCE [LARGE SCALE GENOMIC DNA]</scope>
</reference>
<feature type="region of interest" description="Disordered" evidence="1">
    <location>
        <begin position="24"/>
        <end position="94"/>
    </location>
</feature>
<sequence length="446" mass="48377">MLTVLKHLNSFVYCVRSLSPVFSPRSSDSIDGHGSGSSSSSSASLLNQRRELISSQFRASQDERDNNIHQHERDPPPPGMDSMQAAASSLSTGGMMEEEDHLIPNPQYISASSNNYASSPSKLRLSRYSQTGYYNPYPSYVAAFPNVPPTYYPQYSNSYPSYREKQLFDPIYDGMQTRSMQSHVAPLLSSTNSRNRDGFYYGEPGGGVGGGPGGGGVGFSGGDNEAAAGEHGGGGGGHGGGGGKGWGWGGPGWSHYTSKVNTNGIGLLGLLGLLSLLSNVLLQFTTTTTTTTTAAARLKRRDIKYQEEEEEDHERRRERIFMEILPHLTPVAFAPDGTLPLECTFHGICMTNKILVNELGFHGRAAGARISGAVVKLLDKDELGSKGKSKFRKKLEHAALYGRDGKDCEKKYPLCKALEKETVPNLPFVIRMKELPELISKISKLA</sequence>
<feature type="compositionally biased region" description="Gly residues" evidence="1">
    <location>
        <begin position="230"/>
        <end position="243"/>
    </location>
</feature>
<gene>
    <name evidence="2" type="ORF">ODALV1_LOCUS22081</name>
</gene>
<proteinExistence type="predicted"/>
<feature type="compositionally biased region" description="Basic and acidic residues" evidence="1">
    <location>
        <begin position="60"/>
        <end position="75"/>
    </location>
</feature>
<organism evidence="2 3">
    <name type="scientific">Orchesella dallaii</name>
    <dbReference type="NCBI Taxonomy" id="48710"/>
    <lineage>
        <taxon>Eukaryota</taxon>
        <taxon>Metazoa</taxon>
        <taxon>Ecdysozoa</taxon>
        <taxon>Arthropoda</taxon>
        <taxon>Hexapoda</taxon>
        <taxon>Collembola</taxon>
        <taxon>Entomobryomorpha</taxon>
        <taxon>Entomobryoidea</taxon>
        <taxon>Orchesellidae</taxon>
        <taxon>Orchesellinae</taxon>
        <taxon>Orchesella</taxon>
    </lineage>
</organism>
<feature type="region of interest" description="Disordered" evidence="1">
    <location>
        <begin position="203"/>
        <end position="243"/>
    </location>
</feature>
<dbReference type="Proteomes" id="UP001642540">
    <property type="component" value="Unassembled WGS sequence"/>
</dbReference>
<feature type="compositionally biased region" description="Gly residues" evidence="1">
    <location>
        <begin position="203"/>
        <end position="221"/>
    </location>
</feature>
<name>A0ABP1RH32_9HEXA</name>
<keyword evidence="3" id="KW-1185">Reference proteome</keyword>
<evidence type="ECO:0000256" key="1">
    <source>
        <dbReference type="SAM" id="MobiDB-lite"/>
    </source>
</evidence>
<comment type="caution">
    <text evidence="2">The sequence shown here is derived from an EMBL/GenBank/DDBJ whole genome shotgun (WGS) entry which is preliminary data.</text>
</comment>
<evidence type="ECO:0000313" key="2">
    <source>
        <dbReference type="EMBL" id="CAL8128091.1"/>
    </source>
</evidence>
<dbReference type="EMBL" id="CAXLJM020000074">
    <property type="protein sequence ID" value="CAL8128091.1"/>
    <property type="molecule type" value="Genomic_DNA"/>
</dbReference>
<accession>A0ABP1RH32</accession>
<evidence type="ECO:0000313" key="3">
    <source>
        <dbReference type="Proteomes" id="UP001642540"/>
    </source>
</evidence>
<protein>
    <submittedName>
        <fullName evidence="2">Uncharacterized protein</fullName>
    </submittedName>
</protein>